<dbReference type="PANTHER" id="PTHR42832:SF3">
    <property type="entry name" value="L-GLUTAMINE--4-(METHYLSULFANYL)-2-OXOBUTANOATE AMINOTRANSFERASE"/>
    <property type="match status" value="1"/>
</dbReference>
<name>A0A538S9P8_UNCEI</name>
<protein>
    <recommendedName>
        <fullName evidence="4">Aminotransferase</fullName>
        <ecNumber evidence="4">2.6.1.-</ecNumber>
    </recommendedName>
</protein>
<dbReference type="EMBL" id="VBOS01000497">
    <property type="protein sequence ID" value="TMQ48056.1"/>
    <property type="molecule type" value="Genomic_DNA"/>
</dbReference>
<dbReference type="Gene3D" id="3.40.640.10">
    <property type="entry name" value="Type I PLP-dependent aspartate aminotransferase-like (Major domain)"/>
    <property type="match status" value="1"/>
</dbReference>
<sequence>MSSIQPGVKHVFATSDRLENLPPYTLAKVFQDRDAKVRQGVDVIDLGVGNPDMRPPQHAIDTLKAALDDTAVENHRYPSFAGLPEFRAAVASFYKTRFGVAVDPATEALALVGSKEGIAKFMSAHLNPGDTLLLATPCYPAYLGASALTQARVVEVPQLAKNGFLPDLSAIATDDARRAKIISVNFPNNPTGGVETPEFYNDLLRFAREYDLFVLSDIAYCDLSMDPSYRARSFLEFDRDKERTVEFHSFSKSYSMQGWRVGMAAGNAEAMAHLLKIKSNTDFGVFMAIQRAAIAVLSGPQDYCARVSAIYRARRDAFLAGVKPLGYPVETPRATLYVWLPIPRRFGSSMDFTRELLDKTGVVVAPGSGFGKAGEGYVRIALCVPEERLNEACRRMAEAGFRY</sequence>
<evidence type="ECO:0000256" key="1">
    <source>
        <dbReference type="ARBA" id="ARBA00001933"/>
    </source>
</evidence>
<evidence type="ECO:0000256" key="4">
    <source>
        <dbReference type="RuleBase" id="RU000481"/>
    </source>
</evidence>
<keyword evidence="2 4" id="KW-0032">Aminotransferase</keyword>
<gene>
    <name evidence="6" type="ORF">E6K72_13375</name>
</gene>
<evidence type="ECO:0000256" key="2">
    <source>
        <dbReference type="ARBA" id="ARBA00022576"/>
    </source>
</evidence>
<dbReference type="PROSITE" id="PS00105">
    <property type="entry name" value="AA_TRANSFER_CLASS_1"/>
    <property type="match status" value="1"/>
</dbReference>
<proteinExistence type="inferred from homology"/>
<keyword evidence="3 4" id="KW-0808">Transferase</keyword>
<dbReference type="Proteomes" id="UP000317716">
    <property type="component" value="Unassembled WGS sequence"/>
</dbReference>
<comment type="similarity">
    <text evidence="4">Belongs to the class-I pyridoxal-phosphate-dependent aminotransferase family.</text>
</comment>
<dbReference type="InterPro" id="IPR015424">
    <property type="entry name" value="PyrdxlP-dep_Trfase"/>
</dbReference>
<evidence type="ECO:0000259" key="5">
    <source>
        <dbReference type="Pfam" id="PF00155"/>
    </source>
</evidence>
<dbReference type="PANTHER" id="PTHR42832">
    <property type="entry name" value="AMINO ACID AMINOTRANSFERASE"/>
    <property type="match status" value="1"/>
</dbReference>
<dbReference type="AlphaFoldDB" id="A0A538S9P8"/>
<reference evidence="6 7" key="1">
    <citation type="journal article" date="2019" name="Nat. Microbiol.">
        <title>Mediterranean grassland soil C-N compound turnover is dependent on rainfall and depth, and is mediated by genomically divergent microorganisms.</title>
        <authorList>
            <person name="Diamond S."/>
            <person name="Andeer P.F."/>
            <person name="Li Z."/>
            <person name="Crits-Christoph A."/>
            <person name="Burstein D."/>
            <person name="Anantharaman K."/>
            <person name="Lane K.R."/>
            <person name="Thomas B.C."/>
            <person name="Pan C."/>
            <person name="Northen T.R."/>
            <person name="Banfield J.F."/>
        </authorList>
    </citation>
    <scope>NUCLEOTIDE SEQUENCE [LARGE SCALE GENOMIC DNA]</scope>
    <source>
        <strain evidence="6">WS_2</strain>
    </source>
</reference>
<dbReference type="GO" id="GO:0008483">
    <property type="term" value="F:transaminase activity"/>
    <property type="evidence" value="ECO:0007669"/>
    <property type="project" value="UniProtKB-KW"/>
</dbReference>
<dbReference type="GO" id="GO:0030170">
    <property type="term" value="F:pyridoxal phosphate binding"/>
    <property type="evidence" value="ECO:0007669"/>
    <property type="project" value="InterPro"/>
</dbReference>
<comment type="cofactor">
    <cofactor evidence="1 4">
        <name>pyridoxal 5'-phosphate</name>
        <dbReference type="ChEBI" id="CHEBI:597326"/>
    </cofactor>
</comment>
<comment type="caution">
    <text evidence="6">The sequence shown here is derived from an EMBL/GenBank/DDBJ whole genome shotgun (WGS) entry which is preliminary data.</text>
</comment>
<dbReference type="Gene3D" id="3.90.1150.10">
    <property type="entry name" value="Aspartate Aminotransferase, domain 1"/>
    <property type="match status" value="1"/>
</dbReference>
<evidence type="ECO:0000313" key="6">
    <source>
        <dbReference type="EMBL" id="TMQ48056.1"/>
    </source>
</evidence>
<evidence type="ECO:0000313" key="7">
    <source>
        <dbReference type="Proteomes" id="UP000317716"/>
    </source>
</evidence>
<evidence type="ECO:0000256" key="3">
    <source>
        <dbReference type="ARBA" id="ARBA00022679"/>
    </source>
</evidence>
<accession>A0A538S9P8</accession>
<dbReference type="CDD" id="cd00609">
    <property type="entry name" value="AAT_like"/>
    <property type="match status" value="1"/>
</dbReference>
<dbReference type="Pfam" id="PF00155">
    <property type="entry name" value="Aminotran_1_2"/>
    <property type="match status" value="1"/>
</dbReference>
<dbReference type="InterPro" id="IPR004838">
    <property type="entry name" value="NHTrfase_class1_PyrdxlP-BS"/>
</dbReference>
<dbReference type="EC" id="2.6.1.-" evidence="4"/>
<feature type="domain" description="Aminotransferase class I/classII large" evidence="5">
    <location>
        <begin position="42"/>
        <end position="395"/>
    </location>
</feature>
<organism evidence="6 7">
    <name type="scientific">Eiseniibacteriota bacterium</name>
    <dbReference type="NCBI Taxonomy" id="2212470"/>
    <lineage>
        <taxon>Bacteria</taxon>
        <taxon>Candidatus Eiseniibacteriota</taxon>
    </lineage>
</organism>
<dbReference type="InterPro" id="IPR015422">
    <property type="entry name" value="PyrdxlP-dep_Trfase_small"/>
</dbReference>
<dbReference type="InterPro" id="IPR004839">
    <property type="entry name" value="Aminotransferase_I/II_large"/>
</dbReference>
<dbReference type="SUPFAM" id="SSF53383">
    <property type="entry name" value="PLP-dependent transferases"/>
    <property type="match status" value="1"/>
</dbReference>
<dbReference type="InterPro" id="IPR050881">
    <property type="entry name" value="LL-DAP_aminotransferase"/>
</dbReference>
<dbReference type="InterPro" id="IPR015421">
    <property type="entry name" value="PyrdxlP-dep_Trfase_major"/>
</dbReference>